<protein>
    <submittedName>
        <fullName evidence="2">Ribonuclease H protein At1g65750 family</fullName>
    </submittedName>
</protein>
<dbReference type="InterPro" id="IPR000477">
    <property type="entry name" value="RT_dom"/>
</dbReference>
<dbReference type="Gene3D" id="3.30.420.10">
    <property type="entry name" value="Ribonuclease H-like superfamily/Ribonuclease H"/>
    <property type="match status" value="1"/>
</dbReference>
<evidence type="ECO:0000313" key="2">
    <source>
        <dbReference type="EMBL" id="KYP65324.1"/>
    </source>
</evidence>
<reference evidence="2 3" key="1">
    <citation type="journal article" date="2012" name="Nat. Biotechnol.">
        <title>Draft genome sequence of pigeonpea (Cajanus cajan), an orphan legume crop of resource-poor farmers.</title>
        <authorList>
            <person name="Varshney R.K."/>
            <person name="Chen W."/>
            <person name="Li Y."/>
            <person name="Bharti A.K."/>
            <person name="Saxena R.K."/>
            <person name="Schlueter J.A."/>
            <person name="Donoghue M.T."/>
            <person name="Azam S."/>
            <person name="Fan G."/>
            <person name="Whaley A.M."/>
            <person name="Farmer A.D."/>
            <person name="Sheridan J."/>
            <person name="Iwata A."/>
            <person name="Tuteja R."/>
            <person name="Penmetsa R.V."/>
            <person name="Wu W."/>
            <person name="Upadhyaya H.D."/>
            <person name="Yang S.P."/>
            <person name="Shah T."/>
            <person name="Saxena K.B."/>
            <person name="Michael T."/>
            <person name="McCombie W.R."/>
            <person name="Yang B."/>
            <person name="Zhang G."/>
            <person name="Yang H."/>
            <person name="Wang J."/>
            <person name="Spillane C."/>
            <person name="Cook D.R."/>
            <person name="May G.D."/>
            <person name="Xu X."/>
            <person name="Jackson S.A."/>
        </authorList>
    </citation>
    <scope>NUCLEOTIDE SEQUENCE [LARGE SCALE GENOMIC DNA]</scope>
    <source>
        <strain evidence="3">cv. Asha</strain>
    </source>
</reference>
<dbReference type="Pfam" id="PF13966">
    <property type="entry name" value="zf-RVT"/>
    <property type="match status" value="1"/>
</dbReference>
<dbReference type="InterPro" id="IPR043502">
    <property type="entry name" value="DNA/RNA_pol_sf"/>
</dbReference>
<accession>A0A151TE58</accession>
<dbReference type="STRING" id="3821.A0A151TE58"/>
<dbReference type="CDD" id="cd06222">
    <property type="entry name" value="RNase_H_like"/>
    <property type="match status" value="1"/>
</dbReference>
<dbReference type="GO" id="GO:0003676">
    <property type="term" value="F:nucleic acid binding"/>
    <property type="evidence" value="ECO:0007669"/>
    <property type="project" value="InterPro"/>
</dbReference>
<dbReference type="InterPro" id="IPR036397">
    <property type="entry name" value="RNaseH_sf"/>
</dbReference>
<dbReference type="InterPro" id="IPR044730">
    <property type="entry name" value="RNase_H-like_dom_plant"/>
</dbReference>
<dbReference type="PANTHER" id="PTHR33116">
    <property type="entry name" value="REVERSE TRANSCRIPTASE ZINC-BINDING DOMAIN-CONTAINING PROTEIN-RELATED-RELATED"/>
    <property type="match status" value="1"/>
</dbReference>
<evidence type="ECO:0000259" key="1">
    <source>
        <dbReference type="PROSITE" id="PS50878"/>
    </source>
</evidence>
<dbReference type="Gramene" id="C.cajan_11230.t">
    <property type="protein sequence ID" value="C.cajan_11230.t.cds1"/>
    <property type="gene ID" value="C.cajan_11230"/>
</dbReference>
<name>A0A151TE58_CAJCA</name>
<dbReference type="EMBL" id="CM003608">
    <property type="protein sequence ID" value="KYP65324.1"/>
    <property type="molecule type" value="Genomic_DNA"/>
</dbReference>
<dbReference type="InterPro" id="IPR002156">
    <property type="entry name" value="RNaseH_domain"/>
</dbReference>
<dbReference type="GO" id="GO:0004523">
    <property type="term" value="F:RNA-DNA hybrid ribonuclease activity"/>
    <property type="evidence" value="ECO:0007669"/>
    <property type="project" value="InterPro"/>
</dbReference>
<dbReference type="Pfam" id="PF13456">
    <property type="entry name" value="RVT_3"/>
    <property type="match status" value="1"/>
</dbReference>
<gene>
    <name evidence="2" type="ORF">KK1_011557</name>
</gene>
<dbReference type="InterPro" id="IPR026960">
    <property type="entry name" value="RVT-Znf"/>
</dbReference>
<dbReference type="AlphaFoldDB" id="A0A151TE58"/>
<dbReference type="SUPFAM" id="SSF56672">
    <property type="entry name" value="DNA/RNA polymerases"/>
    <property type="match status" value="1"/>
</dbReference>
<dbReference type="Pfam" id="PF00078">
    <property type="entry name" value="RVT_1"/>
    <property type="match status" value="1"/>
</dbReference>
<proteinExistence type="predicted"/>
<dbReference type="PANTHER" id="PTHR33116:SF70">
    <property type="entry name" value="NON-LTR RETROELEMENT REVERSE TRANSCRIPTASE-LIKE PROTEIN"/>
    <property type="match status" value="1"/>
</dbReference>
<dbReference type="PROSITE" id="PS50878">
    <property type="entry name" value="RT_POL"/>
    <property type="match status" value="1"/>
</dbReference>
<evidence type="ECO:0000313" key="3">
    <source>
        <dbReference type="Proteomes" id="UP000075243"/>
    </source>
</evidence>
<dbReference type="CDD" id="cd01650">
    <property type="entry name" value="RT_nLTR_like"/>
    <property type="match status" value="1"/>
</dbReference>
<dbReference type="InterPro" id="IPR012337">
    <property type="entry name" value="RNaseH-like_sf"/>
</dbReference>
<dbReference type="SUPFAM" id="SSF53098">
    <property type="entry name" value="Ribonuclease H-like"/>
    <property type="match status" value="1"/>
</dbReference>
<organism evidence="2 3">
    <name type="scientific">Cajanus cajan</name>
    <name type="common">Pigeon pea</name>
    <name type="synonym">Cajanus indicus</name>
    <dbReference type="NCBI Taxonomy" id="3821"/>
    <lineage>
        <taxon>Eukaryota</taxon>
        <taxon>Viridiplantae</taxon>
        <taxon>Streptophyta</taxon>
        <taxon>Embryophyta</taxon>
        <taxon>Tracheophyta</taxon>
        <taxon>Spermatophyta</taxon>
        <taxon>Magnoliopsida</taxon>
        <taxon>eudicotyledons</taxon>
        <taxon>Gunneridae</taxon>
        <taxon>Pentapetalae</taxon>
        <taxon>rosids</taxon>
        <taxon>fabids</taxon>
        <taxon>Fabales</taxon>
        <taxon>Fabaceae</taxon>
        <taxon>Papilionoideae</taxon>
        <taxon>50 kb inversion clade</taxon>
        <taxon>NPAAA clade</taxon>
        <taxon>indigoferoid/millettioid clade</taxon>
        <taxon>Phaseoleae</taxon>
        <taxon>Cajanus</taxon>
    </lineage>
</organism>
<dbReference type="Proteomes" id="UP000075243">
    <property type="component" value="Chromosome 6"/>
</dbReference>
<sequence length="729" mass="82067">MWGVTNSSLSVLWNGSKLPSFAPTRGLRQGDPLSPYLFVLCMERLALRINELNSEGSWNPIHLSPGGPPISHLLFADDVILFSQATNDQVQVMASVLENFCTASGLKINLEKSKFVVSKGVPSARIEQLEQTLGIEHTPRFKRYLGIPMFHGKAKIADFHHVIDRINDCLATWKGRLLNKAGRLCLINSVVTSIPLYSMQSLWLPQAVCNRINQASRTMLWAKAGSSRYWSLVGWNTVTRPKEFGGLGIRESRQVNISLIGKLIWDLLHSPQKPWVKILQAKYLHGASVLQAKKANGASQVWNSIVKALPYLRQGFFPKLGAGNSSLWYEDWLGTGPLCREVPYVHISDTDRIVAHCWQQGAWNFDSLFTRLPMELVNRIQQVPIPSSPAGADMFSWAGDSSGCYTAASGFRFLFSPDHGLADPVWKRVWKLHVPEKIKFLLWQGLHSSIPTNHFCSLRHLDSVGSCPRCSCPQETILHAIRDCPHSREVWLQVGNTPSQIFLQMDCFTWFKGVITNPASKKLAIVIWWIWRLRNNMVFHGKNWSVQYVTRMIALSIAQNNIYLEKHELWKENVKWSPPEYPWIKVNVDGSWLGQSRIMGVGGVVRDTVGRWKGGFARSFEDGDSLRAEILALAEGLSLCWNAGFRYIICESDCIGAVKAVQGPTLDRDNIHKHSDIIGVVKDLVARDWSVKIVNIPREINSVAHVLASWGAKNSPFNVIWKSPPNFVL</sequence>
<keyword evidence="3" id="KW-1185">Reference proteome</keyword>
<feature type="domain" description="Reverse transcriptase" evidence="1">
    <location>
        <begin position="1"/>
        <end position="149"/>
    </location>
</feature>